<feature type="non-terminal residue" evidence="9">
    <location>
        <position position="491"/>
    </location>
</feature>
<dbReference type="GO" id="GO:0005737">
    <property type="term" value="C:cytoplasm"/>
    <property type="evidence" value="ECO:0007669"/>
    <property type="project" value="TreeGrafter"/>
</dbReference>
<keyword evidence="7" id="KW-0472">Membrane</keyword>
<feature type="transmembrane region" description="Helical" evidence="7">
    <location>
        <begin position="41"/>
        <end position="64"/>
    </location>
</feature>
<feature type="transmembrane region" description="Helical" evidence="7">
    <location>
        <begin position="16"/>
        <end position="35"/>
    </location>
</feature>
<evidence type="ECO:0000256" key="6">
    <source>
        <dbReference type="ARBA" id="ARBA00022833"/>
    </source>
</evidence>
<keyword evidence="7" id="KW-0812">Transmembrane</keyword>
<keyword evidence="5" id="KW-0863">Zinc-finger</keyword>
<evidence type="ECO:0000256" key="2">
    <source>
        <dbReference type="ARBA" id="ARBA00022679"/>
    </source>
</evidence>
<keyword evidence="1" id="KW-0489">Methyltransferase</keyword>
<keyword evidence="7" id="KW-1133">Transmembrane helix</keyword>
<dbReference type="GO" id="GO:0008270">
    <property type="term" value="F:zinc ion binding"/>
    <property type="evidence" value="ECO:0007669"/>
    <property type="project" value="UniProtKB-KW"/>
</dbReference>
<evidence type="ECO:0000313" key="10">
    <source>
        <dbReference type="Proteomes" id="UP001497623"/>
    </source>
</evidence>
<dbReference type="Proteomes" id="UP001497623">
    <property type="component" value="Unassembled WGS sequence"/>
</dbReference>
<keyword evidence="10" id="KW-1185">Reference proteome</keyword>
<reference evidence="9 10" key="1">
    <citation type="submission" date="2024-05" db="EMBL/GenBank/DDBJ databases">
        <authorList>
            <person name="Wallberg A."/>
        </authorList>
    </citation>
    <scope>NUCLEOTIDE SEQUENCE [LARGE SCALE GENOMIC DNA]</scope>
</reference>
<dbReference type="GO" id="GO:0005634">
    <property type="term" value="C:nucleus"/>
    <property type="evidence" value="ECO:0007669"/>
    <property type="project" value="TreeGrafter"/>
</dbReference>
<evidence type="ECO:0000256" key="4">
    <source>
        <dbReference type="ARBA" id="ARBA00022723"/>
    </source>
</evidence>
<dbReference type="GO" id="GO:0032259">
    <property type="term" value="P:methylation"/>
    <property type="evidence" value="ECO:0007669"/>
    <property type="project" value="UniProtKB-KW"/>
</dbReference>
<evidence type="ECO:0000259" key="8">
    <source>
        <dbReference type="PROSITE" id="PS01360"/>
    </source>
</evidence>
<feature type="domain" description="MYND-type" evidence="8">
    <location>
        <begin position="418"/>
        <end position="457"/>
    </location>
</feature>
<keyword evidence="6" id="KW-0862">Zinc</keyword>
<evidence type="ECO:0000256" key="5">
    <source>
        <dbReference type="ARBA" id="ARBA00022771"/>
    </source>
</evidence>
<dbReference type="InterPro" id="IPR002893">
    <property type="entry name" value="Znf_MYND"/>
</dbReference>
<keyword evidence="2" id="KW-0808">Transferase</keyword>
<dbReference type="GO" id="GO:0042826">
    <property type="term" value="F:histone deacetylase binding"/>
    <property type="evidence" value="ECO:0007669"/>
    <property type="project" value="TreeGrafter"/>
</dbReference>
<dbReference type="PROSITE" id="PS01360">
    <property type="entry name" value="ZF_MYND_1"/>
    <property type="match status" value="1"/>
</dbReference>
<evidence type="ECO:0000256" key="1">
    <source>
        <dbReference type="ARBA" id="ARBA00022603"/>
    </source>
</evidence>
<keyword evidence="4" id="KW-0479">Metal-binding</keyword>
<dbReference type="PANTHER" id="PTHR46165:SF2">
    <property type="entry name" value="SET AND MYND DOMAIN-CONTAINING PROTEIN 4"/>
    <property type="match status" value="1"/>
</dbReference>
<keyword evidence="3" id="KW-0949">S-adenosyl-L-methionine</keyword>
<dbReference type="Gene3D" id="1.25.40.10">
    <property type="entry name" value="Tetratricopeptide repeat domain"/>
    <property type="match status" value="1"/>
</dbReference>
<accession>A0AAV2RHH9</accession>
<protein>
    <recommendedName>
        <fullName evidence="8">MYND-type domain-containing protein</fullName>
    </recommendedName>
</protein>
<dbReference type="AlphaFoldDB" id="A0AAV2RHH9"/>
<gene>
    <name evidence="9" type="ORF">MNOR_LOCUS25355</name>
</gene>
<evidence type="ECO:0000256" key="7">
    <source>
        <dbReference type="SAM" id="Phobius"/>
    </source>
</evidence>
<proteinExistence type="predicted"/>
<dbReference type="SUPFAM" id="SSF144232">
    <property type="entry name" value="HIT/MYND zinc finger-like"/>
    <property type="match status" value="1"/>
</dbReference>
<dbReference type="PANTHER" id="PTHR46165">
    <property type="entry name" value="SET AND MYND DOMAIN-CONTAINING PROTEIN 4"/>
    <property type="match status" value="1"/>
</dbReference>
<dbReference type="PROSITE" id="PS51257">
    <property type="entry name" value="PROKAR_LIPOPROTEIN"/>
    <property type="match status" value="1"/>
</dbReference>
<sequence length="491" mass="56099">MDCINTRLWSIIGQRWPITLAMVIGAAACITTLITKEDPTVTLVLSCAGYLGISSSYVLVRLLASKFFPNYANRVRIPTLSKLLGHIVNPIVNQMVKITSNSQRQHFDNFIAELNSSGKLEYVLNEFNKLKKENNIEGMFHLIWGLEEAHRCLDIDVVPSSKSEEESERLRREGENCYEKKQCEKALHFYNLSLMSAPHPEMYTEGTYQQNKSGIENSRIVYRELALAFVSRSVVLYDLKQYRQCIYDIDTALKLGYYNVNNCDILERKMKCLFALNETQEARDVLEECINYLMFCNLSGTEYETKKMSLLKYRHKSYDYSKHSRNRRNSFHAYGNIRNISDEDLVFAYQTPPPPSLVGFENPSIPALSNALRMQYTPQQGRFLIATRDILPGEVLAVEKGYVTSVNIKDPVALQTYCCTCLAHCAAPLPCPECAMVVFCSENCRLEGLTNFHRIECEALATISVLKFPCISAYRMLIKNSYVKLKNLIPQ</sequence>
<dbReference type="InterPro" id="IPR052097">
    <property type="entry name" value="SET-MYND_domain_protein"/>
</dbReference>
<dbReference type="InterPro" id="IPR011990">
    <property type="entry name" value="TPR-like_helical_dom_sf"/>
</dbReference>
<evidence type="ECO:0000256" key="3">
    <source>
        <dbReference type="ARBA" id="ARBA00022691"/>
    </source>
</evidence>
<dbReference type="GO" id="GO:0008168">
    <property type="term" value="F:methyltransferase activity"/>
    <property type="evidence" value="ECO:0007669"/>
    <property type="project" value="UniProtKB-KW"/>
</dbReference>
<evidence type="ECO:0000313" key="9">
    <source>
        <dbReference type="EMBL" id="CAL4126036.1"/>
    </source>
</evidence>
<dbReference type="SUPFAM" id="SSF48452">
    <property type="entry name" value="TPR-like"/>
    <property type="match status" value="1"/>
</dbReference>
<comment type="caution">
    <text evidence="9">The sequence shown here is derived from an EMBL/GenBank/DDBJ whole genome shotgun (WGS) entry which is preliminary data.</text>
</comment>
<dbReference type="EMBL" id="CAXKWB010024124">
    <property type="protein sequence ID" value="CAL4126036.1"/>
    <property type="molecule type" value="Genomic_DNA"/>
</dbReference>
<name>A0AAV2RHH9_MEGNR</name>
<organism evidence="9 10">
    <name type="scientific">Meganyctiphanes norvegica</name>
    <name type="common">Northern krill</name>
    <name type="synonym">Thysanopoda norvegica</name>
    <dbReference type="NCBI Taxonomy" id="48144"/>
    <lineage>
        <taxon>Eukaryota</taxon>
        <taxon>Metazoa</taxon>
        <taxon>Ecdysozoa</taxon>
        <taxon>Arthropoda</taxon>
        <taxon>Crustacea</taxon>
        <taxon>Multicrustacea</taxon>
        <taxon>Malacostraca</taxon>
        <taxon>Eumalacostraca</taxon>
        <taxon>Eucarida</taxon>
        <taxon>Euphausiacea</taxon>
        <taxon>Euphausiidae</taxon>
        <taxon>Meganyctiphanes</taxon>
    </lineage>
</organism>